<dbReference type="Pfam" id="PF08757">
    <property type="entry name" value="CotH"/>
    <property type="match status" value="1"/>
</dbReference>
<dbReference type="OrthoDB" id="10267127at2759"/>
<dbReference type="PANTHER" id="PTHR40050">
    <property type="entry name" value="INNER SPORE COAT PROTEIN H"/>
    <property type="match status" value="1"/>
</dbReference>
<dbReference type="InterPro" id="IPR009034">
    <property type="entry name" value="Dockerin_dom_fun_sf"/>
</dbReference>
<proteinExistence type="predicted"/>
<sequence length="669" mass="76738">MEFINKFLFVFMIICVHLRNAVALDNFFDNSSPRPELFELTDFNVPDIKITLNDKDFQLLFYSFECEKDTNPNYLKRNEKCYTAPWVNLNSALTIALNKAYIDRNRLTQTDLALISNVATFNDATQQYEEIPNSVYTLSLPEFEQLVQAGSDLKLEEIFSQPYAIAPIPSGMYFETEEASLAFELDNTVTEKSKVKFSVGGRSTKFFAKVGYNINIKDGNLFGVKQLRLRSVAVDPSFLRDKLAYDLTRAIGLPTLSENFARLYINDNFMGLYAMRDAYKTKWVEYTFGEKNSTHLYTCSDAFGDNAFFRCVNDEEEINDQDPDWNAFLDKLATVNTREQLEEFFDVKSYIKTQVSRYLFGSLDHISGTNNNDMYRIHDDLTGKDQWIQLLYDFDMNFGNFQTPDTHRSFEEDVPEQSNPMYQLLNLNSQNPEVVSVMDEIMRTVFNPNVLIDRIDKLKAFIDPYVKEDRTPDANGNLPGRFPLTIERPEELATYEDFLGNTEFTTIKANQHFNNFNDHTNLQTALGLKQWVIERFKYACEYYNLDCSYADEILSSPAYSNYKIEEVQHDLTNEGCNGTGYACCIFSDTTLASQDPSGDWGKEGDKFCLFENGYQAPKDAVAVEANANGQCWSLAKGFPCCEMTKEVTFNDEANGEIWGIENGTWCGML</sequence>
<keyword evidence="7" id="KW-1185">Reference proteome</keyword>
<feature type="domain" description="CBM10" evidence="5">
    <location>
        <begin position="630"/>
        <end position="669"/>
    </location>
</feature>
<evidence type="ECO:0000256" key="4">
    <source>
        <dbReference type="SAM" id="SignalP"/>
    </source>
</evidence>
<feature type="chain" id="PRO_5012756420" description="CBM10 domain-containing protein" evidence="4">
    <location>
        <begin position="24"/>
        <end position="669"/>
    </location>
</feature>
<accession>A0A1Y1XFZ7</accession>
<reference evidence="6 7" key="2">
    <citation type="submission" date="2016-08" db="EMBL/GenBank/DDBJ databases">
        <title>Pervasive Adenine N6-methylation of Active Genes in Fungi.</title>
        <authorList>
            <consortium name="DOE Joint Genome Institute"/>
            <person name="Mondo S.J."/>
            <person name="Dannebaum R.O."/>
            <person name="Kuo R.C."/>
            <person name="Labutti K."/>
            <person name="Haridas S."/>
            <person name="Kuo A."/>
            <person name="Salamov A."/>
            <person name="Ahrendt S.R."/>
            <person name="Lipzen A."/>
            <person name="Sullivan W."/>
            <person name="Andreopoulos W.B."/>
            <person name="Clum A."/>
            <person name="Lindquist E."/>
            <person name="Daum C."/>
            <person name="Ramamoorthy G.K."/>
            <person name="Gryganskyi A."/>
            <person name="Culley D."/>
            <person name="Magnuson J.K."/>
            <person name="James T.Y."/>
            <person name="O'Malley M.A."/>
            <person name="Stajich J.E."/>
            <person name="Spatafora J.W."/>
            <person name="Visel A."/>
            <person name="Grigoriev I.V."/>
        </authorList>
    </citation>
    <scope>NUCLEOTIDE SEQUENCE [LARGE SCALE GENOMIC DNA]</scope>
    <source>
        <strain evidence="6 7">S4</strain>
    </source>
</reference>
<keyword evidence="3" id="KW-0378">Hydrolase</keyword>
<reference evidence="6 7" key="1">
    <citation type="submission" date="2016-08" db="EMBL/GenBank/DDBJ databases">
        <title>A Parts List for Fungal Cellulosomes Revealed by Comparative Genomics.</title>
        <authorList>
            <consortium name="DOE Joint Genome Institute"/>
            <person name="Haitjema C.H."/>
            <person name="Gilmore S.P."/>
            <person name="Henske J.K."/>
            <person name="Solomon K.V."/>
            <person name="De Groot R."/>
            <person name="Kuo A."/>
            <person name="Mondo S.J."/>
            <person name="Salamov A.A."/>
            <person name="Labutti K."/>
            <person name="Zhao Z."/>
            <person name="Chiniquy J."/>
            <person name="Barry K."/>
            <person name="Brewer H.M."/>
            <person name="Purvine S.O."/>
            <person name="Wright A.T."/>
            <person name="Boxma B."/>
            <person name="Van Alen T."/>
            <person name="Hackstein J.H."/>
            <person name="Baker S.E."/>
            <person name="Grigoriev I.V."/>
            <person name="O'Malley M.A."/>
        </authorList>
    </citation>
    <scope>NUCLEOTIDE SEQUENCE [LARGE SCALE GENOMIC DNA]</scope>
    <source>
        <strain evidence="6 7">S4</strain>
    </source>
</reference>
<name>A0A1Y1XFZ7_9FUNG</name>
<organism evidence="6 7">
    <name type="scientific">Anaeromyces robustus</name>
    <dbReference type="NCBI Taxonomy" id="1754192"/>
    <lineage>
        <taxon>Eukaryota</taxon>
        <taxon>Fungi</taxon>
        <taxon>Fungi incertae sedis</taxon>
        <taxon>Chytridiomycota</taxon>
        <taxon>Chytridiomycota incertae sedis</taxon>
        <taxon>Neocallimastigomycetes</taxon>
        <taxon>Neocallimastigales</taxon>
        <taxon>Neocallimastigaceae</taxon>
        <taxon>Anaeromyces</taxon>
    </lineage>
</organism>
<dbReference type="PANTHER" id="PTHR40050:SF1">
    <property type="entry name" value="INNER SPORE COAT PROTEIN H"/>
    <property type="match status" value="1"/>
</dbReference>
<feature type="signal peptide" evidence="4">
    <location>
        <begin position="1"/>
        <end position="23"/>
    </location>
</feature>
<evidence type="ECO:0000256" key="3">
    <source>
        <dbReference type="ARBA" id="ARBA00022801"/>
    </source>
</evidence>
<evidence type="ECO:0000259" key="5">
    <source>
        <dbReference type="PROSITE" id="PS51763"/>
    </source>
</evidence>
<dbReference type="PROSITE" id="PS51763">
    <property type="entry name" value="CBM10"/>
    <property type="match status" value="1"/>
</dbReference>
<dbReference type="AlphaFoldDB" id="A0A1Y1XFZ7"/>
<keyword evidence="2" id="KW-0677">Repeat</keyword>
<evidence type="ECO:0000256" key="1">
    <source>
        <dbReference type="ARBA" id="ARBA00022729"/>
    </source>
</evidence>
<evidence type="ECO:0000313" key="6">
    <source>
        <dbReference type="EMBL" id="ORX84643.1"/>
    </source>
</evidence>
<evidence type="ECO:0000256" key="2">
    <source>
        <dbReference type="ARBA" id="ARBA00022737"/>
    </source>
</evidence>
<dbReference type="EMBL" id="MCFG01000048">
    <property type="protein sequence ID" value="ORX84643.1"/>
    <property type="molecule type" value="Genomic_DNA"/>
</dbReference>
<protein>
    <recommendedName>
        <fullName evidence="5">CBM10 domain-containing protein</fullName>
    </recommendedName>
</protein>
<dbReference type="InterPro" id="IPR002883">
    <property type="entry name" value="CBM10/Dockerin_dom"/>
</dbReference>
<keyword evidence="1 4" id="KW-0732">Signal</keyword>
<dbReference type="GO" id="GO:0016787">
    <property type="term" value="F:hydrolase activity"/>
    <property type="evidence" value="ECO:0007669"/>
    <property type="project" value="UniProtKB-KW"/>
</dbReference>
<comment type="caution">
    <text evidence="6">The sequence shown here is derived from an EMBL/GenBank/DDBJ whole genome shotgun (WGS) entry which is preliminary data.</text>
</comment>
<dbReference type="Pfam" id="PF02013">
    <property type="entry name" value="CBM_10"/>
    <property type="match status" value="1"/>
</dbReference>
<dbReference type="SUPFAM" id="SSF64571">
    <property type="entry name" value="Cellulose docking domain, dockering"/>
    <property type="match status" value="2"/>
</dbReference>
<dbReference type="Proteomes" id="UP000193944">
    <property type="component" value="Unassembled WGS sequence"/>
</dbReference>
<dbReference type="Gene3D" id="3.90.1220.10">
    <property type="entry name" value="Cellulose docking domain, dockering"/>
    <property type="match status" value="1"/>
</dbReference>
<dbReference type="InterPro" id="IPR014867">
    <property type="entry name" value="Spore_coat_CotH_CotH2/3/7"/>
</dbReference>
<gene>
    <name evidence="6" type="ORF">BCR32DRAFT_266169</name>
</gene>
<evidence type="ECO:0000313" key="7">
    <source>
        <dbReference type="Proteomes" id="UP000193944"/>
    </source>
</evidence>